<name>A0A6M2ZHP8_9CAUD</name>
<accession>A0A6M2ZHP8</accession>
<evidence type="ECO:0000313" key="1">
    <source>
        <dbReference type="EMBL" id="QFG06392.1"/>
    </source>
</evidence>
<sequence length="263" mass="30233">MRTLNIYCDGGFGNRYGTLLGGLAVANYHKMRPVVVWRDTSACRLPFHEIFTSDIDVVDQPLQDFSGSVLLMHEDFIQGVKNYNINSFGSIDDLPVSNCGSYVYNNNWIPEWLDEHLVIEVGRQLKFVDKIKNFCDQYCKKHSITPFAIGIHLRATDFNTFIPKFDREYKWIEGQPEEKFFVLSDDPNVEKKFSKLKNVIVRMKEHYVEKENKDAGWCGNVERSSESVMDALIDLTILSKTNIMVNSPSSFLKTALLLRKING</sequence>
<protein>
    <submittedName>
        <fullName evidence="1">Fucosyltransferase</fullName>
    </submittedName>
</protein>
<keyword evidence="2" id="KW-1185">Reference proteome</keyword>
<dbReference type="Gene3D" id="3.40.50.11350">
    <property type="match status" value="1"/>
</dbReference>
<proteinExistence type="predicted"/>
<keyword evidence="1" id="KW-0808">Transferase</keyword>
<gene>
    <name evidence="1" type="ORF">SSCSM1_134</name>
</gene>
<keyword evidence="1" id="KW-0328">Glycosyltransferase</keyword>
<organism evidence="1 2">
    <name type="scientific">Synechococcus phage S-SCSM1</name>
    <dbReference type="NCBI Taxonomy" id="2588487"/>
    <lineage>
        <taxon>Viruses</taxon>
        <taxon>Duplodnaviria</taxon>
        <taxon>Heunggongvirae</taxon>
        <taxon>Uroviricota</taxon>
        <taxon>Caudoviricetes</taxon>
        <taxon>Pantevenvirales</taxon>
        <taxon>Kyanoviridae</taxon>
        <taxon>Zhoulongquanvirus</taxon>
        <taxon>Zhoulongquanvirus esscess</taxon>
    </lineage>
</organism>
<reference evidence="1" key="1">
    <citation type="submission" date="2019-04" db="EMBL/GenBank/DDBJ databases">
        <title>Genomic and proteomic characterization of cyanophage S-SCSM1 provides new insights into understanding the viral gene diversity and phage-host interactions.</title>
        <authorList>
            <person name="Wang Q."/>
            <person name="Xu Y."/>
            <person name="Jiao N."/>
            <person name="Zhang R."/>
        </authorList>
    </citation>
    <scope>NUCLEOTIDE SEQUENCE [LARGE SCALE GENOMIC DNA]</scope>
</reference>
<evidence type="ECO:0000313" key="2">
    <source>
        <dbReference type="Proteomes" id="UP000515683"/>
    </source>
</evidence>
<dbReference type="Proteomes" id="UP000515683">
    <property type="component" value="Segment"/>
</dbReference>
<dbReference type="EMBL" id="MK867354">
    <property type="protein sequence ID" value="QFG06392.1"/>
    <property type="molecule type" value="Genomic_DNA"/>
</dbReference>